<dbReference type="EMBL" id="JAJAPW010000001">
    <property type="protein sequence ID" value="MCB4797213.1"/>
    <property type="molecule type" value="Genomic_DNA"/>
</dbReference>
<accession>A0A9X1HW09</accession>
<gene>
    <name evidence="2" type="ORF">LG649_00015</name>
</gene>
<comment type="caution">
    <text evidence="2">The sequence shown here is derived from an EMBL/GenBank/DDBJ whole genome shotgun (WGS) entry which is preliminary data.</text>
</comment>
<organism evidence="2 3">
    <name type="scientific">Neotamlana laminarinivorans</name>
    <dbReference type="NCBI Taxonomy" id="2883124"/>
    <lineage>
        <taxon>Bacteria</taxon>
        <taxon>Pseudomonadati</taxon>
        <taxon>Bacteroidota</taxon>
        <taxon>Flavobacteriia</taxon>
        <taxon>Flavobacteriales</taxon>
        <taxon>Flavobacteriaceae</taxon>
        <taxon>Neotamlana</taxon>
    </lineage>
</organism>
<evidence type="ECO:0000313" key="2">
    <source>
        <dbReference type="EMBL" id="MCB4797213.1"/>
    </source>
</evidence>
<keyword evidence="1" id="KW-0812">Transmembrane</keyword>
<sequence length="403" mass="46249">MIQQLKTLILFKKRFIGIELTTNTHKDIYHFSVLKKVKNTLDIVNTGTCNTKEELNTAGIFKKPFYLVINTKQVLTKPITHGKHLNAEELIHQVFPNIDLESFYYEISQPKHLQHALVSICRKTYVNDIINELTSLNLHPFSVSLGHTHLINYSEFIEDPFIYTSNSKINLHTSPLLEITSNPSKAYSYNINGLSSSSKHILSLFSALHLYLGLHDVLSNLTVLNSTLYNRFSRERFLNVFLKSSLGFILLSLLLNFLIFNHYFQKNNHLEQTLQVNEASKTKLLELNAQVEKSKVMIDDVLKSKVSKSSFYINAITTSLPSSILLRELNYQPLQKTIKVNRPIAVHYGSVLVFGDSHSSNAFSQWINTLENLEWVKQLEILHYSDQNKNHSSFGIKILINDK</sequence>
<reference evidence="2" key="1">
    <citation type="submission" date="2021-10" db="EMBL/GenBank/DDBJ databases">
        <title>Tamlana sargassums sp. nov., and Tamlana laminarinivorans sp. nov., two new bacteria isolated from the brown alga.</title>
        <authorList>
            <person name="Li J."/>
        </authorList>
    </citation>
    <scope>NUCLEOTIDE SEQUENCE</scope>
    <source>
        <strain evidence="2">PT2-4</strain>
    </source>
</reference>
<protein>
    <submittedName>
        <fullName evidence="2">Uncharacterized protein</fullName>
    </submittedName>
</protein>
<dbReference type="AlphaFoldDB" id="A0A9X1HW09"/>
<name>A0A9X1HW09_9FLAO</name>
<proteinExistence type="predicted"/>
<keyword evidence="1" id="KW-0472">Membrane</keyword>
<keyword evidence="3" id="KW-1185">Reference proteome</keyword>
<evidence type="ECO:0000256" key="1">
    <source>
        <dbReference type="SAM" id="Phobius"/>
    </source>
</evidence>
<keyword evidence="1" id="KW-1133">Transmembrane helix</keyword>
<feature type="transmembrane region" description="Helical" evidence="1">
    <location>
        <begin position="240"/>
        <end position="264"/>
    </location>
</feature>
<evidence type="ECO:0000313" key="3">
    <source>
        <dbReference type="Proteomes" id="UP001139199"/>
    </source>
</evidence>
<dbReference type="Proteomes" id="UP001139199">
    <property type="component" value="Unassembled WGS sequence"/>
</dbReference>
<dbReference type="RefSeq" id="WP_226539456.1">
    <property type="nucleotide sequence ID" value="NZ_JAJAPW010000001.1"/>
</dbReference>